<reference evidence="2" key="1">
    <citation type="submission" date="2014-11" db="EMBL/GenBank/DDBJ databases">
        <authorList>
            <person name="Amaro Gonzalez C."/>
        </authorList>
    </citation>
    <scope>NUCLEOTIDE SEQUENCE</scope>
</reference>
<name>A0A0E9XJK0_ANGAN</name>
<accession>A0A0E9XJK0</accession>
<feature type="signal peptide" evidence="1">
    <location>
        <begin position="1"/>
        <end position="19"/>
    </location>
</feature>
<dbReference type="AlphaFoldDB" id="A0A0E9XJK0"/>
<feature type="chain" id="PRO_5002435506" evidence="1">
    <location>
        <begin position="20"/>
        <end position="50"/>
    </location>
</feature>
<reference evidence="2" key="2">
    <citation type="journal article" date="2015" name="Fish Shellfish Immunol.">
        <title>Early steps in the European eel (Anguilla anguilla)-Vibrio vulnificus interaction in the gills: Role of the RtxA13 toxin.</title>
        <authorList>
            <person name="Callol A."/>
            <person name="Pajuelo D."/>
            <person name="Ebbesson L."/>
            <person name="Teles M."/>
            <person name="MacKenzie S."/>
            <person name="Amaro C."/>
        </authorList>
    </citation>
    <scope>NUCLEOTIDE SEQUENCE</scope>
</reference>
<evidence type="ECO:0000256" key="1">
    <source>
        <dbReference type="SAM" id="SignalP"/>
    </source>
</evidence>
<evidence type="ECO:0000313" key="2">
    <source>
        <dbReference type="EMBL" id="JAI02898.1"/>
    </source>
</evidence>
<protein>
    <submittedName>
        <fullName evidence="2">Uncharacterized protein</fullName>
    </submittedName>
</protein>
<sequence length="50" mass="5894">MFFCFCVIILVVQRLKCFCKLVFCNHKILCISHIECTVQSCNIFNIYTTI</sequence>
<dbReference type="EMBL" id="GBXM01005680">
    <property type="protein sequence ID" value="JAI02898.1"/>
    <property type="molecule type" value="Transcribed_RNA"/>
</dbReference>
<organism evidence="2">
    <name type="scientific">Anguilla anguilla</name>
    <name type="common">European freshwater eel</name>
    <name type="synonym">Muraena anguilla</name>
    <dbReference type="NCBI Taxonomy" id="7936"/>
    <lineage>
        <taxon>Eukaryota</taxon>
        <taxon>Metazoa</taxon>
        <taxon>Chordata</taxon>
        <taxon>Craniata</taxon>
        <taxon>Vertebrata</taxon>
        <taxon>Euteleostomi</taxon>
        <taxon>Actinopterygii</taxon>
        <taxon>Neopterygii</taxon>
        <taxon>Teleostei</taxon>
        <taxon>Anguilliformes</taxon>
        <taxon>Anguillidae</taxon>
        <taxon>Anguilla</taxon>
    </lineage>
</organism>
<keyword evidence="1" id="KW-0732">Signal</keyword>
<proteinExistence type="predicted"/>